<evidence type="ECO:0000256" key="4">
    <source>
        <dbReference type="ARBA" id="ARBA00022692"/>
    </source>
</evidence>
<dbReference type="SUPFAM" id="SSF48264">
    <property type="entry name" value="Cytochrome P450"/>
    <property type="match status" value="1"/>
</dbReference>
<dbReference type="Gene3D" id="1.10.630.10">
    <property type="entry name" value="Cytochrome P450"/>
    <property type="match status" value="1"/>
</dbReference>
<evidence type="ECO:0000313" key="13">
    <source>
        <dbReference type="Proteomes" id="UP000006038"/>
    </source>
</evidence>
<dbReference type="InterPro" id="IPR036396">
    <property type="entry name" value="Cyt_P450_sf"/>
</dbReference>
<dbReference type="OMA" id="ITHERPY"/>
<keyword evidence="3 10" id="KW-0349">Heme</keyword>
<dbReference type="InterPro" id="IPR001128">
    <property type="entry name" value="Cyt_P450"/>
</dbReference>
<evidence type="ECO:0000256" key="7">
    <source>
        <dbReference type="ARBA" id="ARBA00023002"/>
    </source>
</evidence>
<dbReference type="HOGENOM" id="CLU_001570_4_2_1"/>
<organism evidence="12">
    <name type="scientific">Oryza brachyantha</name>
    <name type="common">malo sina</name>
    <dbReference type="NCBI Taxonomy" id="4533"/>
    <lineage>
        <taxon>Eukaryota</taxon>
        <taxon>Viridiplantae</taxon>
        <taxon>Streptophyta</taxon>
        <taxon>Embryophyta</taxon>
        <taxon>Tracheophyta</taxon>
        <taxon>Spermatophyta</taxon>
        <taxon>Magnoliopsida</taxon>
        <taxon>Liliopsida</taxon>
        <taxon>Poales</taxon>
        <taxon>Poaceae</taxon>
        <taxon>BOP clade</taxon>
        <taxon>Oryzoideae</taxon>
        <taxon>Oryzeae</taxon>
        <taxon>Oryzinae</taxon>
        <taxon>Oryza</taxon>
    </lineage>
</organism>
<keyword evidence="6" id="KW-1133">Transmembrane helix</keyword>
<keyword evidence="9 11" id="KW-0503">Monooxygenase</keyword>
<dbReference type="STRING" id="4533.J3MPM9"/>
<comment type="cofactor">
    <cofactor evidence="1 10">
        <name>heme</name>
        <dbReference type="ChEBI" id="CHEBI:30413"/>
    </cofactor>
</comment>
<dbReference type="eggNOG" id="KOG0156">
    <property type="taxonomic scope" value="Eukaryota"/>
</dbReference>
<protein>
    <recommendedName>
        <fullName evidence="14">Cytochrome P450</fullName>
    </recommendedName>
</protein>
<reference evidence="12" key="2">
    <citation type="submission" date="2013-04" db="UniProtKB">
        <authorList>
            <consortium name="EnsemblPlants"/>
        </authorList>
    </citation>
    <scope>IDENTIFICATION</scope>
</reference>
<keyword evidence="7 11" id="KW-0560">Oxidoreductase</keyword>
<keyword evidence="5 10" id="KW-0479">Metal-binding</keyword>
<evidence type="ECO:0008006" key="14">
    <source>
        <dbReference type="Google" id="ProtNLM"/>
    </source>
</evidence>
<dbReference type="PANTHER" id="PTHR47955:SF14">
    <property type="entry name" value="OS01G0543600 PROTEIN"/>
    <property type="match status" value="1"/>
</dbReference>
<evidence type="ECO:0000256" key="5">
    <source>
        <dbReference type="ARBA" id="ARBA00022723"/>
    </source>
</evidence>
<name>J3MPM9_ORYBR</name>
<evidence type="ECO:0000256" key="3">
    <source>
        <dbReference type="ARBA" id="ARBA00022617"/>
    </source>
</evidence>
<evidence type="ECO:0000256" key="1">
    <source>
        <dbReference type="ARBA" id="ARBA00001971"/>
    </source>
</evidence>
<dbReference type="InterPro" id="IPR017972">
    <property type="entry name" value="Cyt_P450_CS"/>
</dbReference>
<dbReference type="AlphaFoldDB" id="J3MPM9"/>
<keyword evidence="4" id="KW-0812">Transmembrane</keyword>
<evidence type="ECO:0000256" key="2">
    <source>
        <dbReference type="ARBA" id="ARBA00010617"/>
    </source>
</evidence>
<dbReference type="EnsemblPlants" id="OB08G10580.1">
    <property type="protein sequence ID" value="OB08G10580.1"/>
    <property type="gene ID" value="OB08G10580"/>
</dbReference>
<evidence type="ECO:0000256" key="8">
    <source>
        <dbReference type="ARBA" id="ARBA00023004"/>
    </source>
</evidence>
<evidence type="ECO:0000313" key="12">
    <source>
        <dbReference type="EnsemblPlants" id="OB08G10580.1"/>
    </source>
</evidence>
<dbReference type="GO" id="GO:0004497">
    <property type="term" value="F:monooxygenase activity"/>
    <property type="evidence" value="ECO:0007669"/>
    <property type="project" value="UniProtKB-KW"/>
</dbReference>
<dbReference type="GO" id="GO:0016705">
    <property type="term" value="F:oxidoreductase activity, acting on paired donors, with incorporation or reduction of molecular oxygen"/>
    <property type="evidence" value="ECO:0007669"/>
    <property type="project" value="InterPro"/>
</dbReference>
<comment type="similarity">
    <text evidence="2 11">Belongs to the cytochrome P450 family.</text>
</comment>
<keyword evidence="6" id="KW-0472">Membrane</keyword>
<evidence type="ECO:0000256" key="6">
    <source>
        <dbReference type="ARBA" id="ARBA00022989"/>
    </source>
</evidence>
<dbReference type="PRINTS" id="PR00385">
    <property type="entry name" value="P450"/>
</dbReference>
<proteinExistence type="inferred from homology"/>
<dbReference type="GO" id="GO:0005506">
    <property type="term" value="F:iron ion binding"/>
    <property type="evidence" value="ECO:0007669"/>
    <property type="project" value="InterPro"/>
</dbReference>
<dbReference type="Proteomes" id="UP000006038">
    <property type="component" value="Chromosome 8"/>
</dbReference>
<accession>J3MPM9</accession>
<dbReference type="GO" id="GO:0020037">
    <property type="term" value="F:heme binding"/>
    <property type="evidence" value="ECO:0007669"/>
    <property type="project" value="InterPro"/>
</dbReference>
<evidence type="ECO:0000256" key="11">
    <source>
        <dbReference type="RuleBase" id="RU000461"/>
    </source>
</evidence>
<sequence length="388" mass="44374">MAVYGEQWRQARKLLTTHMLTVKKVQAYRPGREEEVRTAMARLRWAATANDTVVDMSDLLYSFTTGLMYRAVSGESDDGRNRHIRELLDATVKLVGGFYPESFFPWLGHVGAVRRATYARAEKVKRRWNELFDAMIDDAGKPTPAKQRQPEGFIRQLLSHQRDHGLPREHIKGMLINVFFGGTDTSYMVLEFMVAELIRNPNAMHKLQAELRSRVPGKREVVTEDDLTDMTYLRAVIKETLRLHPPAPLLEPHLSMDRLQIDGYTIPANISVIVNAWAIGRDETVWEDAEEFKPERFIGSEVTFKGNDFELLPFSAGRRICPGVNFSMATLEIMVANLMYHFDWKLPEGMEANGIDMTEVFSSTLHRKEKLLLVPKHVLINNIIGCDN</sequence>
<dbReference type="Gramene" id="OB08G10580.1">
    <property type="protein sequence ID" value="OB08G10580.1"/>
    <property type="gene ID" value="OB08G10580"/>
</dbReference>
<dbReference type="PROSITE" id="PS00086">
    <property type="entry name" value="CYTOCHROME_P450"/>
    <property type="match status" value="1"/>
</dbReference>
<dbReference type="InterPro" id="IPR002401">
    <property type="entry name" value="Cyt_P450_E_grp-I"/>
</dbReference>
<keyword evidence="8 10" id="KW-0408">Iron</keyword>
<dbReference type="PRINTS" id="PR00463">
    <property type="entry name" value="EP450I"/>
</dbReference>
<reference evidence="12" key="1">
    <citation type="journal article" date="2013" name="Nat. Commun.">
        <title>Whole-genome sequencing of Oryza brachyantha reveals mechanisms underlying Oryza genome evolution.</title>
        <authorList>
            <person name="Chen J."/>
            <person name="Huang Q."/>
            <person name="Gao D."/>
            <person name="Wang J."/>
            <person name="Lang Y."/>
            <person name="Liu T."/>
            <person name="Li B."/>
            <person name="Bai Z."/>
            <person name="Luis Goicoechea J."/>
            <person name="Liang C."/>
            <person name="Chen C."/>
            <person name="Zhang W."/>
            <person name="Sun S."/>
            <person name="Liao Y."/>
            <person name="Zhang X."/>
            <person name="Yang L."/>
            <person name="Song C."/>
            <person name="Wang M."/>
            <person name="Shi J."/>
            <person name="Liu G."/>
            <person name="Liu J."/>
            <person name="Zhou H."/>
            <person name="Zhou W."/>
            <person name="Yu Q."/>
            <person name="An N."/>
            <person name="Chen Y."/>
            <person name="Cai Q."/>
            <person name="Wang B."/>
            <person name="Liu B."/>
            <person name="Min J."/>
            <person name="Huang Y."/>
            <person name="Wu H."/>
            <person name="Li Z."/>
            <person name="Zhang Y."/>
            <person name="Yin Y."/>
            <person name="Song W."/>
            <person name="Jiang J."/>
            <person name="Jackson S.A."/>
            <person name="Wing R.A."/>
            <person name="Wang J."/>
            <person name="Chen M."/>
        </authorList>
    </citation>
    <scope>NUCLEOTIDE SEQUENCE [LARGE SCALE GENOMIC DNA]</scope>
    <source>
        <strain evidence="12">cv. IRGC 101232</strain>
    </source>
</reference>
<dbReference type="FunFam" id="1.10.630.10:FF:000126">
    <property type="entry name" value="Predicted protein"/>
    <property type="match status" value="1"/>
</dbReference>
<dbReference type="Pfam" id="PF00067">
    <property type="entry name" value="p450"/>
    <property type="match status" value="1"/>
</dbReference>
<evidence type="ECO:0000256" key="9">
    <source>
        <dbReference type="ARBA" id="ARBA00023033"/>
    </source>
</evidence>
<feature type="binding site" description="axial binding residue" evidence="10">
    <location>
        <position position="321"/>
    </location>
    <ligand>
        <name>heme</name>
        <dbReference type="ChEBI" id="CHEBI:30413"/>
    </ligand>
    <ligandPart>
        <name>Fe</name>
        <dbReference type="ChEBI" id="CHEBI:18248"/>
    </ligandPart>
</feature>
<dbReference type="PANTHER" id="PTHR47955">
    <property type="entry name" value="CYTOCHROME P450 FAMILY 71 PROTEIN"/>
    <property type="match status" value="1"/>
</dbReference>
<evidence type="ECO:0000256" key="10">
    <source>
        <dbReference type="PIRSR" id="PIRSR602401-1"/>
    </source>
</evidence>
<keyword evidence="13" id="KW-1185">Reference proteome</keyword>